<evidence type="ECO:0000256" key="3">
    <source>
        <dbReference type="ARBA" id="ARBA00022448"/>
    </source>
</evidence>
<dbReference type="Pfam" id="PF13774">
    <property type="entry name" value="Longin"/>
    <property type="match status" value="1"/>
</dbReference>
<dbReference type="Gene3D" id="1.20.5.110">
    <property type="match status" value="1"/>
</dbReference>
<keyword evidence="3" id="KW-0813">Transport</keyword>
<comment type="similarity">
    <text evidence="2">Belongs to the synaptobrevin family.</text>
</comment>
<dbReference type="HOGENOM" id="CLU_064620_1_1_1"/>
<dbReference type="FunFam" id="3.30.450.50:FF:000006">
    <property type="entry name" value="Vesicle-associated membrane protein 7"/>
    <property type="match status" value="1"/>
</dbReference>
<keyword evidence="29" id="KW-1185">Reference proteome</keyword>
<dbReference type="GO" id="GO:0006906">
    <property type="term" value="P:vesicle fusion"/>
    <property type="evidence" value="ECO:0000318"/>
    <property type="project" value="GO_Central"/>
</dbReference>
<feature type="transmembrane region" description="Helical" evidence="25">
    <location>
        <begin position="187"/>
        <end position="206"/>
    </location>
</feature>
<dbReference type="GO" id="GO:0000149">
    <property type="term" value="F:SNARE binding"/>
    <property type="evidence" value="ECO:0000318"/>
    <property type="project" value="GO_Central"/>
</dbReference>
<evidence type="ECO:0000313" key="29">
    <source>
        <dbReference type="Proteomes" id="UP000001593"/>
    </source>
</evidence>
<evidence type="ECO:0000256" key="23">
    <source>
        <dbReference type="ARBA" id="ARBA00042194"/>
    </source>
</evidence>
<dbReference type="PROSITE" id="PS50859">
    <property type="entry name" value="LONGIN"/>
    <property type="match status" value="1"/>
</dbReference>
<evidence type="ECO:0000256" key="9">
    <source>
        <dbReference type="ARBA" id="ARBA00022989"/>
    </source>
</evidence>
<dbReference type="InterPro" id="IPR010908">
    <property type="entry name" value="Longin_dom"/>
</dbReference>
<keyword evidence="7" id="KW-0653">Protein transport</keyword>
<evidence type="ECO:0000259" key="27">
    <source>
        <dbReference type="PROSITE" id="PS50892"/>
    </source>
</evidence>
<dbReference type="InterPro" id="IPR042855">
    <property type="entry name" value="V_SNARE_CC"/>
</dbReference>
<dbReference type="GO" id="GO:0030670">
    <property type="term" value="C:phagocytic vesicle membrane"/>
    <property type="evidence" value="ECO:0007669"/>
    <property type="project" value="UniProtKB-SubCell"/>
</dbReference>
<dbReference type="Pfam" id="PF00957">
    <property type="entry name" value="Synaptobrevin"/>
    <property type="match status" value="1"/>
</dbReference>
<evidence type="ECO:0000256" key="24">
    <source>
        <dbReference type="PROSITE-ProRule" id="PRU00290"/>
    </source>
</evidence>
<evidence type="ECO:0000256" key="21">
    <source>
        <dbReference type="ARBA" id="ARBA00037875"/>
    </source>
</evidence>
<keyword evidence="10" id="KW-0770">Synapse</keyword>
<evidence type="ECO:0000256" key="5">
    <source>
        <dbReference type="ARBA" id="ARBA00022753"/>
    </source>
</evidence>
<evidence type="ECO:0000256" key="13">
    <source>
        <dbReference type="ARBA" id="ARBA00023136"/>
    </source>
</evidence>
<evidence type="ECO:0000256" key="25">
    <source>
        <dbReference type="SAM" id="Phobius"/>
    </source>
</evidence>
<reference evidence="28 29" key="1">
    <citation type="journal article" date="2007" name="Science">
        <title>Sea anemone genome reveals ancestral eumetazoan gene repertoire and genomic organization.</title>
        <authorList>
            <person name="Putnam N.H."/>
            <person name="Srivastava M."/>
            <person name="Hellsten U."/>
            <person name="Dirks B."/>
            <person name="Chapman J."/>
            <person name="Salamov A."/>
            <person name="Terry A."/>
            <person name="Shapiro H."/>
            <person name="Lindquist E."/>
            <person name="Kapitonov V.V."/>
            <person name="Jurka J."/>
            <person name="Genikhovich G."/>
            <person name="Grigoriev I.V."/>
            <person name="Lucas S.M."/>
            <person name="Steele R.E."/>
            <person name="Finnerty J.R."/>
            <person name="Technau U."/>
            <person name="Martindale M.Q."/>
            <person name="Rokhsar D.S."/>
        </authorList>
    </citation>
    <scope>NUCLEOTIDE SEQUENCE [LARGE SCALE GENOMIC DNA]</scope>
    <source>
        <strain evidence="29">CH2 X CH6</strain>
    </source>
</reference>
<comment type="subcellular location">
    <subcellularLocation>
        <location evidence="21">Cytoplasmic vesicle</location>
        <location evidence="21">Phagosome membrane</location>
        <topology evidence="21">Single-pass type IV membrane protein</topology>
    </subcellularLocation>
    <subcellularLocation>
        <location evidence="18">Cytoplasmic vesicle</location>
        <location evidence="18">Secretory vesicle membrane</location>
        <topology evidence="18">Single-pass type IV membrane protein</topology>
    </subcellularLocation>
    <subcellularLocation>
        <location evidence="1">Endoplasmic reticulum membrane</location>
        <topology evidence="1">Single-pass type IV membrane protein</topology>
    </subcellularLocation>
    <subcellularLocation>
        <location evidence="17">Golgi apparatus</location>
        <location evidence="17">trans-Golgi network membrane</location>
        <topology evidence="17">Single-pass type IV membrane protein</topology>
    </subcellularLocation>
    <subcellularLocation>
        <location evidence="19">Late endosome membrane</location>
        <topology evidence="19">Single-pass type IV membrane protein</topology>
    </subcellularLocation>
    <subcellularLocation>
        <location evidence="20">Lysosome membrane</location>
        <topology evidence="20">Single-pass type IV membrane protein</topology>
    </subcellularLocation>
    <subcellularLocation>
        <location evidence="16">Synapse</location>
    </subcellularLocation>
</comment>
<accession>A7SBE8</accession>
<dbReference type="PRINTS" id="PR00219">
    <property type="entry name" value="SYNAPTOBREVN"/>
</dbReference>
<keyword evidence="6" id="KW-0256">Endoplasmic reticulum</keyword>
<evidence type="ECO:0000256" key="7">
    <source>
        <dbReference type="ARBA" id="ARBA00022927"/>
    </source>
</evidence>
<dbReference type="InParanoid" id="A7SBE8"/>
<dbReference type="PANTHER" id="PTHR21136:SF179">
    <property type="entry name" value="VESICLE ASSOCIATED MEMBRANE PROTEIN 7-RELATED"/>
    <property type="match status" value="1"/>
</dbReference>
<feature type="domain" description="V-SNARE coiled-coil homology" evidence="27">
    <location>
        <begin position="126"/>
        <end position="186"/>
    </location>
</feature>
<protein>
    <recommendedName>
        <fullName evidence="22">Vesicle-associated membrane protein 7</fullName>
    </recommendedName>
    <alternativeName>
        <fullName evidence="23">Synaptobrevin-like protein 1</fullName>
    </alternativeName>
</protein>
<keyword evidence="5" id="KW-0967">Endosome</keyword>
<dbReference type="Gene3D" id="3.30.450.50">
    <property type="entry name" value="Longin domain"/>
    <property type="match status" value="1"/>
</dbReference>
<evidence type="ECO:0000256" key="18">
    <source>
        <dbReference type="ARBA" id="ARBA00037803"/>
    </source>
</evidence>
<dbReference type="GO" id="GO:0120025">
    <property type="term" value="C:plasma membrane bounded cell projection"/>
    <property type="evidence" value="ECO:0007669"/>
    <property type="project" value="UniProtKB-ARBA"/>
</dbReference>
<dbReference type="SUPFAM" id="SSF58038">
    <property type="entry name" value="SNARE fusion complex"/>
    <property type="match status" value="1"/>
</dbReference>
<dbReference type="STRING" id="45351.A7SBE8"/>
<evidence type="ECO:0000256" key="15">
    <source>
        <dbReference type="ARBA" id="ARBA00023329"/>
    </source>
</evidence>
<keyword evidence="4 25" id="KW-0812">Transmembrane</keyword>
<evidence type="ECO:0000256" key="12">
    <source>
        <dbReference type="ARBA" id="ARBA00023054"/>
    </source>
</evidence>
<keyword evidence="15" id="KW-0968">Cytoplasmic vesicle</keyword>
<dbReference type="InterPro" id="IPR051097">
    <property type="entry name" value="Synaptobrevin-like_transport"/>
</dbReference>
<dbReference type="GO" id="GO:0005484">
    <property type="term" value="F:SNAP receptor activity"/>
    <property type="evidence" value="ECO:0000318"/>
    <property type="project" value="GO_Central"/>
</dbReference>
<dbReference type="SUPFAM" id="SSF64356">
    <property type="entry name" value="SNARE-like"/>
    <property type="match status" value="1"/>
</dbReference>
<dbReference type="GO" id="GO:0031902">
    <property type="term" value="C:late endosome membrane"/>
    <property type="evidence" value="ECO:0007669"/>
    <property type="project" value="UniProtKB-SubCell"/>
</dbReference>
<keyword evidence="11" id="KW-0333">Golgi apparatus</keyword>
<dbReference type="OMA" id="NTKLMIM"/>
<dbReference type="GO" id="GO:0031201">
    <property type="term" value="C:SNARE complex"/>
    <property type="evidence" value="ECO:0000318"/>
    <property type="project" value="GO_Central"/>
</dbReference>
<name>A7SBE8_NEMVE</name>
<keyword evidence="14" id="KW-0458">Lysosome</keyword>
<keyword evidence="9 25" id="KW-1133">Transmembrane helix</keyword>
<dbReference type="InterPro" id="IPR011012">
    <property type="entry name" value="Longin-like_dom_sf"/>
</dbReference>
<dbReference type="FunFam" id="1.20.5.110:FF:000004">
    <property type="entry name" value="Vesicle-associated membrane protein 7"/>
    <property type="match status" value="1"/>
</dbReference>
<evidence type="ECO:0000313" key="28">
    <source>
        <dbReference type="EMBL" id="EDO39013.1"/>
    </source>
</evidence>
<evidence type="ECO:0000256" key="2">
    <source>
        <dbReference type="ARBA" id="ARBA00008025"/>
    </source>
</evidence>
<evidence type="ECO:0000256" key="4">
    <source>
        <dbReference type="ARBA" id="ARBA00022692"/>
    </source>
</evidence>
<dbReference type="PROSITE" id="PS50892">
    <property type="entry name" value="V_SNARE"/>
    <property type="match status" value="1"/>
</dbReference>
<keyword evidence="13 25" id="KW-0472">Membrane</keyword>
<dbReference type="GO" id="GO:0015031">
    <property type="term" value="P:protein transport"/>
    <property type="evidence" value="ECO:0007669"/>
    <property type="project" value="UniProtKB-KW"/>
</dbReference>
<dbReference type="Proteomes" id="UP000001593">
    <property type="component" value="Unassembled WGS sequence"/>
</dbReference>
<dbReference type="OrthoDB" id="248747at2759"/>
<organism evidence="28 29">
    <name type="scientific">Nematostella vectensis</name>
    <name type="common">Starlet sea anemone</name>
    <dbReference type="NCBI Taxonomy" id="45351"/>
    <lineage>
        <taxon>Eukaryota</taxon>
        <taxon>Metazoa</taxon>
        <taxon>Cnidaria</taxon>
        <taxon>Anthozoa</taxon>
        <taxon>Hexacorallia</taxon>
        <taxon>Actiniaria</taxon>
        <taxon>Edwardsiidae</taxon>
        <taxon>Nematostella</taxon>
    </lineage>
</organism>
<evidence type="ECO:0000256" key="20">
    <source>
        <dbReference type="ARBA" id="ARBA00037863"/>
    </source>
</evidence>
<dbReference type="AlphaFoldDB" id="A7SBE8"/>
<proteinExistence type="inferred from homology"/>
<dbReference type="CDD" id="cd15871">
    <property type="entry name" value="R-SNARE_VAMP7"/>
    <property type="match status" value="1"/>
</dbReference>
<evidence type="ECO:0000256" key="22">
    <source>
        <dbReference type="ARBA" id="ARBA00039269"/>
    </source>
</evidence>
<dbReference type="PANTHER" id="PTHR21136">
    <property type="entry name" value="SNARE PROTEINS"/>
    <property type="match status" value="1"/>
</dbReference>
<evidence type="ECO:0000256" key="17">
    <source>
        <dbReference type="ARBA" id="ARBA00037801"/>
    </source>
</evidence>
<dbReference type="InterPro" id="IPR001388">
    <property type="entry name" value="Synaptobrevin-like"/>
</dbReference>
<dbReference type="GO" id="GO:0045202">
    <property type="term" value="C:synapse"/>
    <property type="evidence" value="ECO:0007669"/>
    <property type="project" value="UniProtKB-SubCell"/>
</dbReference>
<evidence type="ECO:0000256" key="16">
    <source>
        <dbReference type="ARBA" id="ARBA00034103"/>
    </source>
</evidence>
<evidence type="ECO:0000256" key="6">
    <source>
        <dbReference type="ARBA" id="ARBA00022824"/>
    </source>
</evidence>
<evidence type="ECO:0000256" key="11">
    <source>
        <dbReference type="ARBA" id="ARBA00023034"/>
    </source>
</evidence>
<keyword evidence="12 24" id="KW-0175">Coiled coil</keyword>
<sequence>MPILYSVVSRGTTVLAKFAACAGNFAEVTEQILSRIPPDNSKLTYTQGSYLFHYISEDRIIYLCITDDAFERSQAFLYLTEIKRRFQAAYHGRAQTALPFAMNSEFSRVLSAEMKHYSDSREEGSSIAKVQVELDEIRGIMVKNIDSIASRGERLELLIDKAEDLNSSSLTFKKTSRGLARAMWWKNVKITLILIAISIVVIYFIVSAACNGLDWGGCVKKKG</sequence>
<dbReference type="EMBL" id="DS469615">
    <property type="protein sequence ID" value="EDO39013.1"/>
    <property type="molecule type" value="Genomic_DNA"/>
</dbReference>
<dbReference type="eggNOG" id="KOG0859">
    <property type="taxonomic scope" value="Eukaryota"/>
</dbReference>
<dbReference type="GO" id="GO:0006887">
    <property type="term" value="P:exocytosis"/>
    <property type="evidence" value="ECO:0000318"/>
    <property type="project" value="GO_Central"/>
</dbReference>
<dbReference type="PhylomeDB" id="A7SBE8"/>
<dbReference type="GO" id="GO:0030658">
    <property type="term" value="C:transport vesicle membrane"/>
    <property type="evidence" value="ECO:0007669"/>
    <property type="project" value="UniProtKB-SubCell"/>
</dbReference>
<evidence type="ECO:0000256" key="8">
    <source>
        <dbReference type="ARBA" id="ARBA00022968"/>
    </source>
</evidence>
<dbReference type="GO" id="GO:0005794">
    <property type="term" value="C:Golgi apparatus"/>
    <property type="evidence" value="ECO:0007669"/>
    <property type="project" value="UniProtKB-SubCell"/>
</dbReference>
<dbReference type="GO" id="GO:0005765">
    <property type="term" value="C:lysosomal membrane"/>
    <property type="evidence" value="ECO:0007669"/>
    <property type="project" value="UniProtKB-SubCell"/>
</dbReference>
<gene>
    <name evidence="28" type="ORF">NEMVEDRAFT_v1g209672</name>
</gene>
<feature type="domain" description="Longin" evidence="26">
    <location>
        <begin position="7"/>
        <end position="110"/>
    </location>
</feature>
<evidence type="ECO:0000256" key="10">
    <source>
        <dbReference type="ARBA" id="ARBA00023018"/>
    </source>
</evidence>
<dbReference type="SMART" id="SM01270">
    <property type="entry name" value="Longin"/>
    <property type="match status" value="1"/>
</dbReference>
<dbReference type="CDD" id="cd14824">
    <property type="entry name" value="Longin"/>
    <property type="match status" value="1"/>
</dbReference>
<evidence type="ECO:0000256" key="19">
    <source>
        <dbReference type="ARBA" id="ARBA00037845"/>
    </source>
</evidence>
<evidence type="ECO:0000259" key="26">
    <source>
        <dbReference type="PROSITE" id="PS50859"/>
    </source>
</evidence>
<keyword evidence="8" id="KW-0735">Signal-anchor</keyword>
<dbReference type="GO" id="GO:0005789">
    <property type="term" value="C:endoplasmic reticulum membrane"/>
    <property type="evidence" value="ECO:0007669"/>
    <property type="project" value="UniProtKB-SubCell"/>
</dbReference>
<dbReference type="FunCoup" id="A7SBE8">
    <property type="interactions" value="640"/>
</dbReference>
<evidence type="ECO:0000256" key="14">
    <source>
        <dbReference type="ARBA" id="ARBA00023228"/>
    </source>
</evidence>
<evidence type="ECO:0000256" key="1">
    <source>
        <dbReference type="ARBA" id="ARBA00004163"/>
    </source>
</evidence>
<dbReference type="KEGG" id="nve:5510622"/>